<evidence type="ECO:0000313" key="11">
    <source>
        <dbReference type="Proteomes" id="UP001530377"/>
    </source>
</evidence>
<evidence type="ECO:0000256" key="9">
    <source>
        <dbReference type="SAM" id="SignalP"/>
    </source>
</evidence>
<comment type="function">
    <text evidence="1">The light-harvesting complex (LHC) functions as a light receptor, it captures and delivers excitation energy to photosystems with which it is closely associated. Energy is transferred from the carotenoid and chlorophyll C (or B) to chlorophyll A and the photosynthetic reaction centers where it is used to synthesize ATP and reducing power.</text>
</comment>
<comment type="caution">
    <text evidence="10">The sequence shown here is derived from an EMBL/GenBank/DDBJ whole genome shotgun (WGS) entry which is preliminary data.</text>
</comment>
<accession>A0ABD3R8J2</accession>
<dbReference type="GO" id="GO:0030076">
    <property type="term" value="C:light-harvesting complex"/>
    <property type="evidence" value="ECO:0007669"/>
    <property type="project" value="UniProtKB-KW"/>
</dbReference>
<sequence length="201" mass="21160">MKAAIVASLVGSAAAFAPASNGRSVTSLNAKSKALPFLPAPANCEGYVGNVGFDPLGVSDYFPVDYLREAELKHGRMCQLAWLGYVAVDLGMRVPGYPEAMSSATSATAHGPAVEYGALGNILVWIAFAEMTSWIGVSQMLQGSGRAPGDFGFGKSFLDGKSAAEIESMKLKEITHCRAAMLAFSGVVTQSVLYDKGFPYF</sequence>
<keyword evidence="9" id="KW-0732">Signal</keyword>
<dbReference type="AlphaFoldDB" id="A0ABD3R8J2"/>
<dbReference type="Gene3D" id="1.10.3460.10">
    <property type="entry name" value="Chlorophyll a/b binding protein domain"/>
    <property type="match status" value="1"/>
</dbReference>
<keyword evidence="6" id="KW-0934">Plastid</keyword>
<evidence type="ECO:0000256" key="7">
    <source>
        <dbReference type="ARBA" id="ARBA00023243"/>
    </source>
</evidence>
<comment type="subcellular location">
    <subcellularLocation>
        <location evidence="2">Plastid</location>
        <location evidence="2">Chloroplast</location>
    </subcellularLocation>
</comment>
<comment type="similarity">
    <text evidence="3">Belongs to the fucoxanthin chlorophyll protein family.</text>
</comment>
<dbReference type="SUPFAM" id="SSF103511">
    <property type="entry name" value="Chlorophyll a-b binding protein"/>
    <property type="match status" value="1"/>
</dbReference>
<feature type="binding site" evidence="8">
    <location>
        <position position="71"/>
    </location>
    <ligand>
        <name>chlorophyll a</name>
        <dbReference type="ChEBI" id="CHEBI:58416"/>
        <label>1</label>
    </ligand>
</feature>
<keyword evidence="7" id="KW-0437">Light-harvesting polypeptide</keyword>
<evidence type="ECO:0000256" key="3">
    <source>
        <dbReference type="ARBA" id="ARBA00005933"/>
    </source>
</evidence>
<keyword evidence="5" id="KW-0602">Photosynthesis</keyword>
<feature type="binding site" evidence="8">
    <location>
        <position position="172"/>
    </location>
    <ligand>
        <name>chlorophyll a</name>
        <dbReference type="ChEBI" id="CHEBI:58416"/>
        <label>1</label>
    </ligand>
</feature>
<reference evidence="10 11" key="1">
    <citation type="submission" date="2024-10" db="EMBL/GenBank/DDBJ databases">
        <title>Updated reference genomes for cyclostephanoid diatoms.</title>
        <authorList>
            <person name="Roberts W.R."/>
            <person name="Alverson A.J."/>
        </authorList>
    </citation>
    <scope>NUCLEOTIDE SEQUENCE [LARGE SCALE GENOMIC DNA]</scope>
    <source>
        <strain evidence="10 11">AJA228-03</strain>
    </source>
</reference>
<feature type="binding site" evidence="8">
    <location>
        <position position="190"/>
    </location>
    <ligand>
        <name>chlorophyll a</name>
        <dbReference type="ChEBI" id="CHEBI:58416"/>
        <label>1</label>
    </ligand>
</feature>
<protein>
    <submittedName>
        <fullName evidence="10">Uncharacterized protein</fullName>
    </submittedName>
</protein>
<organism evidence="10 11">
    <name type="scientific">Cyclostephanos tholiformis</name>
    <dbReference type="NCBI Taxonomy" id="382380"/>
    <lineage>
        <taxon>Eukaryota</taxon>
        <taxon>Sar</taxon>
        <taxon>Stramenopiles</taxon>
        <taxon>Ochrophyta</taxon>
        <taxon>Bacillariophyta</taxon>
        <taxon>Coscinodiscophyceae</taxon>
        <taxon>Thalassiosirophycidae</taxon>
        <taxon>Stephanodiscales</taxon>
        <taxon>Stephanodiscaceae</taxon>
        <taxon>Cyclostephanos</taxon>
    </lineage>
</organism>
<evidence type="ECO:0000256" key="1">
    <source>
        <dbReference type="ARBA" id="ARBA00004022"/>
    </source>
</evidence>
<evidence type="ECO:0000256" key="4">
    <source>
        <dbReference type="ARBA" id="ARBA00022528"/>
    </source>
</evidence>
<dbReference type="GO" id="GO:0009507">
    <property type="term" value="C:chloroplast"/>
    <property type="evidence" value="ECO:0007669"/>
    <property type="project" value="UniProtKB-SubCell"/>
</dbReference>
<feature type="binding site" evidence="8">
    <location>
        <position position="74"/>
    </location>
    <ligand>
        <name>chlorophyll a</name>
        <dbReference type="ChEBI" id="CHEBI:58416"/>
        <label>1</label>
    </ligand>
</feature>
<feature type="signal peptide" evidence="9">
    <location>
        <begin position="1"/>
        <end position="15"/>
    </location>
</feature>
<dbReference type="Pfam" id="PF00504">
    <property type="entry name" value="Chloroa_b-bind"/>
    <property type="match status" value="1"/>
</dbReference>
<dbReference type="InterPro" id="IPR001344">
    <property type="entry name" value="Chloro_AB-bd_pln"/>
</dbReference>
<evidence type="ECO:0000256" key="5">
    <source>
        <dbReference type="ARBA" id="ARBA00022531"/>
    </source>
</evidence>
<keyword evidence="4" id="KW-0150">Chloroplast</keyword>
<evidence type="ECO:0000256" key="8">
    <source>
        <dbReference type="PIRSR" id="PIRSR601344-1"/>
    </source>
</evidence>
<feature type="chain" id="PRO_5044745222" evidence="9">
    <location>
        <begin position="16"/>
        <end position="201"/>
    </location>
</feature>
<dbReference type="InterPro" id="IPR022796">
    <property type="entry name" value="Chloroa_b-bind"/>
</dbReference>
<proteinExistence type="inferred from homology"/>
<evidence type="ECO:0000313" key="10">
    <source>
        <dbReference type="EMBL" id="KAL3809054.1"/>
    </source>
</evidence>
<feature type="binding site" evidence="8">
    <location>
        <position position="173"/>
    </location>
    <ligand>
        <name>chlorophyll a</name>
        <dbReference type="ChEBI" id="CHEBI:58416"/>
        <label>1</label>
    </ligand>
</feature>
<dbReference type="PANTHER" id="PTHR21649">
    <property type="entry name" value="CHLOROPHYLL A/B BINDING PROTEIN"/>
    <property type="match status" value="1"/>
</dbReference>
<dbReference type="EMBL" id="JALLPB020000446">
    <property type="protein sequence ID" value="KAL3809054.1"/>
    <property type="molecule type" value="Genomic_DNA"/>
</dbReference>
<dbReference type="Proteomes" id="UP001530377">
    <property type="component" value="Unassembled WGS sequence"/>
</dbReference>
<dbReference type="GO" id="GO:0015979">
    <property type="term" value="P:photosynthesis"/>
    <property type="evidence" value="ECO:0007669"/>
    <property type="project" value="UniProtKB-KW"/>
</dbReference>
<keyword evidence="8" id="KW-0148">Chlorophyll</keyword>
<keyword evidence="8" id="KW-0157">Chromophore</keyword>
<feature type="binding site" description="axial binding residue" evidence="8">
    <location>
        <position position="76"/>
    </location>
    <ligand>
        <name>chlorophyll b</name>
        <dbReference type="ChEBI" id="CHEBI:61721"/>
        <label>1</label>
    </ligand>
    <ligandPart>
        <name>Mg</name>
        <dbReference type="ChEBI" id="CHEBI:25107"/>
    </ligandPart>
</feature>
<feature type="binding site" evidence="8">
    <location>
        <position position="178"/>
    </location>
    <ligand>
        <name>chlorophyll a</name>
        <dbReference type="ChEBI" id="CHEBI:58416"/>
        <label>1</label>
    </ligand>
</feature>
<evidence type="ECO:0000256" key="2">
    <source>
        <dbReference type="ARBA" id="ARBA00004229"/>
    </source>
</evidence>
<feature type="binding site" evidence="8">
    <location>
        <position position="59"/>
    </location>
    <ligand>
        <name>chlorophyll a</name>
        <dbReference type="ChEBI" id="CHEBI:58416"/>
        <label>1</label>
    </ligand>
</feature>
<evidence type="ECO:0000256" key="6">
    <source>
        <dbReference type="ARBA" id="ARBA00022640"/>
    </source>
</evidence>
<name>A0ABD3R8J2_9STRA</name>
<gene>
    <name evidence="10" type="ORF">ACHAXA_001716</name>
</gene>
<keyword evidence="11" id="KW-1185">Reference proteome</keyword>